<reference evidence="1" key="1">
    <citation type="journal article" date="2019" name="bioRxiv">
        <title>The Genome of the Zebra Mussel, Dreissena polymorpha: A Resource for Invasive Species Research.</title>
        <authorList>
            <person name="McCartney M.A."/>
            <person name="Auch B."/>
            <person name="Kono T."/>
            <person name="Mallez S."/>
            <person name="Zhang Y."/>
            <person name="Obille A."/>
            <person name="Becker A."/>
            <person name="Abrahante J.E."/>
            <person name="Garbe J."/>
            <person name="Badalamenti J.P."/>
            <person name="Herman A."/>
            <person name="Mangelson H."/>
            <person name="Liachko I."/>
            <person name="Sullivan S."/>
            <person name="Sone E.D."/>
            <person name="Koren S."/>
            <person name="Silverstein K.A.T."/>
            <person name="Beckman K.B."/>
            <person name="Gohl D.M."/>
        </authorList>
    </citation>
    <scope>NUCLEOTIDE SEQUENCE</scope>
    <source>
        <strain evidence="1">Duluth1</strain>
        <tissue evidence="1">Whole animal</tissue>
    </source>
</reference>
<organism evidence="1 2">
    <name type="scientific">Dreissena polymorpha</name>
    <name type="common">Zebra mussel</name>
    <name type="synonym">Mytilus polymorpha</name>
    <dbReference type="NCBI Taxonomy" id="45954"/>
    <lineage>
        <taxon>Eukaryota</taxon>
        <taxon>Metazoa</taxon>
        <taxon>Spiralia</taxon>
        <taxon>Lophotrochozoa</taxon>
        <taxon>Mollusca</taxon>
        <taxon>Bivalvia</taxon>
        <taxon>Autobranchia</taxon>
        <taxon>Heteroconchia</taxon>
        <taxon>Euheterodonta</taxon>
        <taxon>Imparidentia</taxon>
        <taxon>Neoheterodontei</taxon>
        <taxon>Myida</taxon>
        <taxon>Dreissenoidea</taxon>
        <taxon>Dreissenidae</taxon>
        <taxon>Dreissena</taxon>
    </lineage>
</organism>
<keyword evidence="2" id="KW-1185">Reference proteome</keyword>
<name>A0A9D4JW36_DREPO</name>
<accession>A0A9D4JW36</accession>
<dbReference type="Proteomes" id="UP000828390">
    <property type="component" value="Unassembled WGS sequence"/>
</dbReference>
<sequence length="58" mass="6498">MDTAKRAKAFTDREIDVTTEFMKINIQKLRANYGLGGPGMVPRVREIWTELLAGVNAC</sequence>
<dbReference type="AlphaFoldDB" id="A0A9D4JW36"/>
<gene>
    <name evidence="1" type="ORF">DPMN_128117</name>
</gene>
<protein>
    <submittedName>
        <fullName evidence="1">Uncharacterized protein</fullName>
    </submittedName>
</protein>
<reference evidence="1" key="2">
    <citation type="submission" date="2020-11" db="EMBL/GenBank/DDBJ databases">
        <authorList>
            <person name="McCartney M.A."/>
            <person name="Auch B."/>
            <person name="Kono T."/>
            <person name="Mallez S."/>
            <person name="Becker A."/>
            <person name="Gohl D.M."/>
            <person name="Silverstein K.A.T."/>
            <person name="Koren S."/>
            <person name="Bechman K.B."/>
            <person name="Herman A."/>
            <person name="Abrahante J.E."/>
            <person name="Garbe J."/>
        </authorList>
    </citation>
    <scope>NUCLEOTIDE SEQUENCE</scope>
    <source>
        <strain evidence="1">Duluth1</strain>
        <tissue evidence="1">Whole animal</tissue>
    </source>
</reference>
<dbReference type="EMBL" id="JAIWYP010000005">
    <property type="protein sequence ID" value="KAH3826221.1"/>
    <property type="molecule type" value="Genomic_DNA"/>
</dbReference>
<proteinExistence type="predicted"/>
<evidence type="ECO:0000313" key="2">
    <source>
        <dbReference type="Proteomes" id="UP000828390"/>
    </source>
</evidence>
<evidence type="ECO:0000313" key="1">
    <source>
        <dbReference type="EMBL" id="KAH3826221.1"/>
    </source>
</evidence>
<comment type="caution">
    <text evidence="1">The sequence shown here is derived from an EMBL/GenBank/DDBJ whole genome shotgun (WGS) entry which is preliminary data.</text>
</comment>